<evidence type="ECO:0000256" key="8">
    <source>
        <dbReference type="ARBA" id="ARBA00022786"/>
    </source>
</evidence>
<comment type="catalytic activity">
    <reaction evidence="1">
        <text>S-ubiquitinyl-[E2 ubiquitin-conjugating enzyme]-L-cysteine + [acceptor protein]-L-lysine = [E2 ubiquitin-conjugating enzyme]-L-cysteine + N(6)-ubiquitinyl-[acceptor protein]-L-lysine.</text>
        <dbReference type="EC" id="2.3.2.27"/>
    </reaction>
</comment>
<evidence type="ECO:0000259" key="13">
    <source>
        <dbReference type="PROSITE" id="PS50089"/>
    </source>
</evidence>
<evidence type="ECO:0000256" key="5">
    <source>
        <dbReference type="ARBA" id="ARBA00022692"/>
    </source>
</evidence>
<evidence type="ECO:0000256" key="11">
    <source>
        <dbReference type="ARBA" id="ARBA00023136"/>
    </source>
</evidence>
<keyword evidence="8" id="KW-0833">Ubl conjugation pathway</keyword>
<keyword evidence="15" id="KW-1185">Reference proteome</keyword>
<dbReference type="AlphaFoldDB" id="A0AAP0RAC3"/>
<dbReference type="SMART" id="SM00184">
    <property type="entry name" value="RING"/>
    <property type="match status" value="1"/>
</dbReference>
<comment type="caution">
    <text evidence="14">The sequence shown here is derived from an EMBL/GenBank/DDBJ whole genome shotgun (WGS) entry which is preliminary data.</text>
</comment>
<dbReference type="SUPFAM" id="SSF57850">
    <property type="entry name" value="RING/U-box"/>
    <property type="match status" value="1"/>
</dbReference>
<dbReference type="GO" id="GO:0016567">
    <property type="term" value="P:protein ubiquitination"/>
    <property type="evidence" value="ECO:0007669"/>
    <property type="project" value="TreeGrafter"/>
</dbReference>
<evidence type="ECO:0000256" key="1">
    <source>
        <dbReference type="ARBA" id="ARBA00000900"/>
    </source>
</evidence>
<proteinExistence type="predicted"/>
<keyword evidence="6" id="KW-0479">Metal-binding</keyword>
<evidence type="ECO:0000256" key="12">
    <source>
        <dbReference type="PROSITE-ProRule" id="PRU00175"/>
    </source>
</evidence>
<evidence type="ECO:0000313" key="14">
    <source>
        <dbReference type="EMBL" id="KAK9273783.1"/>
    </source>
</evidence>
<dbReference type="InterPro" id="IPR001841">
    <property type="entry name" value="Znf_RING"/>
</dbReference>
<feature type="domain" description="RING-type" evidence="13">
    <location>
        <begin position="113"/>
        <end position="154"/>
    </location>
</feature>
<keyword evidence="5" id="KW-0812">Transmembrane</keyword>
<dbReference type="Pfam" id="PF13639">
    <property type="entry name" value="zf-RING_2"/>
    <property type="match status" value="1"/>
</dbReference>
<dbReference type="Gene3D" id="3.30.40.10">
    <property type="entry name" value="Zinc/RING finger domain, C3HC4 (zinc finger)"/>
    <property type="match status" value="1"/>
</dbReference>
<dbReference type="EMBL" id="JBBPBK010000012">
    <property type="protein sequence ID" value="KAK9273783.1"/>
    <property type="molecule type" value="Genomic_DNA"/>
</dbReference>
<protein>
    <recommendedName>
        <fullName evidence="3">RING-type E3 ubiquitin transferase</fullName>
        <ecNumber evidence="3">2.3.2.27</ecNumber>
    </recommendedName>
</protein>
<keyword evidence="4" id="KW-0808">Transferase</keyword>
<keyword evidence="10" id="KW-1133">Transmembrane helix</keyword>
<evidence type="ECO:0000256" key="2">
    <source>
        <dbReference type="ARBA" id="ARBA00004141"/>
    </source>
</evidence>
<dbReference type="PANTHER" id="PTHR45977">
    <property type="entry name" value="TARGET OF ERK KINASE MPK-1"/>
    <property type="match status" value="1"/>
</dbReference>
<dbReference type="GO" id="GO:0016020">
    <property type="term" value="C:membrane"/>
    <property type="evidence" value="ECO:0007669"/>
    <property type="project" value="UniProtKB-SubCell"/>
</dbReference>
<dbReference type="GO" id="GO:0008270">
    <property type="term" value="F:zinc ion binding"/>
    <property type="evidence" value="ECO:0007669"/>
    <property type="project" value="UniProtKB-KW"/>
</dbReference>
<dbReference type="EC" id="2.3.2.27" evidence="3"/>
<name>A0AAP0RAC3_LIQFO</name>
<sequence>MDVLQIARSTAETLERLSNWGDRPTSDDGFCSDDPRRFKGRVLDREELQLVALKTMTYELAASQATAATRDFNSVLRETEFEAMVQLAKILAGTVDPVLEGLRNVAVEGGEVCGVCQEEMDGGDEARAMGCEHKFHAFCIWKWLNEKSVCPLCRYQMKGSSSMN</sequence>
<keyword evidence="9" id="KW-0862">Zinc</keyword>
<evidence type="ECO:0000256" key="6">
    <source>
        <dbReference type="ARBA" id="ARBA00022723"/>
    </source>
</evidence>
<dbReference type="GO" id="GO:0006511">
    <property type="term" value="P:ubiquitin-dependent protein catabolic process"/>
    <property type="evidence" value="ECO:0007669"/>
    <property type="project" value="TreeGrafter"/>
</dbReference>
<organism evidence="14 15">
    <name type="scientific">Liquidambar formosana</name>
    <name type="common">Formosan gum</name>
    <dbReference type="NCBI Taxonomy" id="63359"/>
    <lineage>
        <taxon>Eukaryota</taxon>
        <taxon>Viridiplantae</taxon>
        <taxon>Streptophyta</taxon>
        <taxon>Embryophyta</taxon>
        <taxon>Tracheophyta</taxon>
        <taxon>Spermatophyta</taxon>
        <taxon>Magnoliopsida</taxon>
        <taxon>eudicotyledons</taxon>
        <taxon>Gunneridae</taxon>
        <taxon>Pentapetalae</taxon>
        <taxon>Saxifragales</taxon>
        <taxon>Altingiaceae</taxon>
        <taxon>Liquidambar</taxon>
    </lineage>
</organism>
<evidence type="ECO:0000313" key="15">
    <source>
        <dbReference type="Proteomes" id="UP001415857"/>
    </source>
</evidence>
<dbReference type="GO" id="GO:0061630">
    <property type="term" value="F:ubiquitin protein ligase activity"/>
    <property type="evidence" value="ECO:0007669"/>
    <property type="project" value="UniProtKB-EC"/>
</dbReference>
<evidence type="ECO:0000256" key="4">
    <source>
        <dbReference type="ARBA" id="ARBA00022679"/>
    </source>
</evidence>
<comment type="subcellular location">
    <subcellularLocation>
        <location evidence="2">Membrane</location>
        <topology evidence="2">Multi-pass membrane protein</topology>
    </subcellularLocation>
</comment>
<accession>A0AAP0RAC3</accession>
<evidence type="ECO:0000256" key="10">
    <source>
        <dbReference type="ARBA" id="ARBA00022989"/>
    </source>
</evidence>
<reference evidence="14 15" key="1">
    <citation type="journal article" date="2024" name="Plant J.">
        <title>Genome sequences and population genomics reveal climatic adaptation and genomic divergence between two closely related sweetgum species.</title>
        <authorList>
            <person name="Xu W.Q."/>
            <person name="Ren C.Q."/>
            <person name="Zhang X.Y."/>
            <person name="Comes H.P."/>
            <person name="Liu X.H."/>
            <person name="Li Y.G."/>
            <person name="Kettle C.J."/>
            <person name="Jalonen R."/>
            <person name="Gaisberger H."/>
            <person name="Ma Y.Z."/>
            <person name="Qiu Y.X."/>
        </authorList>
    </citation>
    <scope>NUCLEOTIDE SEQUENCE [LARGE SCALE GENOMIC DNA]</scope>
    <source>
        <strain evidence="14">Hangzhou</strain>
    </source>
</reference>
<dbReference type="Proteomes" id="UP001415857">
    <property type="component" value="Unassembled WGS sequence"/>
</dbReference>
<evidence type="ECO:0000256" key="3">
    <source>
        <dbReference type="ARBA" id="ARBA00012483"/>
    </source>
</evidence>
<gene>
    <name evidence="14" type="ORF">L1049_018593</name>
</gene>
<keyword evidence="7 12" id="KW-0863">Zinc-finger</keyword>
<dbReference type="InterPro" id="IPR013083">
    <property type="entry name" value="Znf_RING/FYVE/PHD"/>
</dbReference>
<dbReference type="PROSITE" id="PS50089">
    <property type="entry name" value="ZF_RING_2"/>
    <property type="match status" value="1"/>
</dbReference>
<evidence type="ECO:0000256" key="7">
    <source>
        <dbReference type="ARBA" id="ARBA00022771"/>
    </source>
</evidence>
<keyword evidence="11" id="KW-0472">Membrane</keyword>
<dbReference type="PANTHER" id="PTHR45977:SF4">
    <property type="entry name" value="RING-TYPE DOMAIN-CONTAINING PROTEIN"/>
    <property type="match status" value="1"/>
</dbReference>
<evidence type="ECO:0000256" key="9">
    <source>
        <dbReference type="ARBA" id="ARBA00022833"/>
    </source>
</evidence>